<dbReference type="GO" id="GO:0006606">
    <property type="term" value="P:protein import into nucleus"/>
    <property type="evidence" value="ECO:0007669"/>
    <property type="project" value="TreeGrafter"/>
</dbReference>
<dbReference type="GO" id="GO:0061608">
    <property type="term" value="F:nuclear import signal receptor activity"/>
    <property type="evidence" value="ECO:0007669"/>
    <property type="project" value="TreeGrafter"/>
</dbReference>
<evidence type="ECO:0000259" key="2">
    <source>
        <dbReference type="Pfam" id="PF05603"/>
    </source>
</evidence>
<dbReference type="WBParaSite" id="EVEC_0000188201-mRNA-1">
    <property type="protein sequence ID" value="EVEC_0000188201-mRNA-1"/>
    <property type="gene ID" value="EVEC_0000188201"/>
</dbReference>
<dbReference type="OrthoDB" id="10248398at2759"/>
<reference evidence="4 5" key="2">
    <citation type="submission" date="2018-10" db="EMBL/GenBank/DDBJ databases">
        <authorList>
            <consortium name="Pathogen Informatics"/>
        </authorList>
    </citation>
    <scope>NUCLEOTIDE SEQUENCE [LARGE SCALE GENOMIC DNA]</scope>
</reference>
<dbReference type="STRING" id="51028.A0A0N4UWK8"/>
<evidence type="ECO:0000313" key="4">
    <source>
        <dbReference type="EMBL" id="VDD86447.1"/>
    </source>
</evidence>
<dbReference type="EMBL" id="UXUI01007234">
    <property type="protein sequence ID" value="VDD86447.1"/>
    <property type="molecule type" value="Genomic_DNA"/>
</dbReference>
<evidence type="ECO:0000259" key="3">
    <source>
        <dbReference type="Pfam" id="PF21057"/>
    </source>
</evidence>
<dbReference type="Proteomes" id="UP000274131">
    <property type="component" value="Unassembled WGS sequence"/>
</dbReference>
<organism evidence="6">
    <name type="scientific">Enterobius vermicularis</name>
    <name type="common">Human pinworm</name>
    <dbReference type="NCBI Taxonomy" id="51028"/>
    <lineage>
        <taxon>Eukaryota</taxon>
        <taxon>Metazoa</taxon>
        <taxon>Ecdysozoa</taxon>
        <taxon>Nematoda</taxon>
        <taxon>Chromadorea</taxon>
        <taxon>Rhabditida</taxon>
        <taxon>Spirurina</taxon>
        <taxon>Oxyuridomorpha</taxon>
        <taxon>Oxyuroidea</taxon>
        <taxon>Oxyuridae</taxon>
        <taxon>Enterobius</taxon>
    </lineage>
</organism>
<proteinExistence type="inferred from homology"/>
<protein>
    <submittedName>
        <fullName evidence="6">DUF775 domain-containing protein</fullName>
    </submittedName>
</protein>
<accession>A0A0N4UWK8</accession>
<evidence type="ECO:0000313" key="5">
    <source>
        <dbReference type="Proteomes" id="UP000274131"/>
    </source>
</evidence>
<reference evidence="6" key="1">
    <citation type="submission" date="2017-02" db="UniProtKB">
        <authorList>
            <consortium name="WormBaseParasite"/>
        </authorList>
    </citation>
    <scope>IDENTIFICATION</scope>
</reference>
<evidence type="ECO:0000256" key="1">
    <source>
        <dbReference type="ARBA" id="ARBA00006623"/>
    </source>
</evidence>
<dbReference type="Pfam" id="PF05603">
    <property type="entry name" value="Hikeshi-like_N"/>
    <property type="match status" value="1"/>
</dbReference>
<name>A0A0N4UWK8_ENTVE</name>
<keyword evidence="5" id="KW-1185">Reference proteome</keyword>
<feature type="domain" description="Hikeshi-like C-terminal" evidence="3">
    <location>
        <begin position="149"/>
        <end position="210"/>
    </location>
</feature>
<dbReference type="PANTHER" id="PTHR12925">
    <property type="entry name" value="HIKESHI FAMILY MEMBER"/>
    <property type="match status" value="1"/>
</dbReference>
<dbReference type="PANTHER" id="PTHR12925:SF0">
    <property type="entry name" value="PROTEIN HIKESHI"/>
    <property type="match status" value="1"/>
</dbReference>
<dbReference type="GO" id="GO:0005829">
    <property type="term" value="C:cytosol"/>
    <property type="evidence" value="ECO:0007669"/>
    <property type="project" value="TreeGrafter"/>
</dbReference>
<dbReference type="InterPro" id="IPR048364">
    <property type="entry name" value="Hikeshi-like_C"/>
</dbReference>
<sequence length="212" mass="23067">MGDTTANVFGVIVAGKPIQANFVQAGDTEFVTEVADGGSINHVVVFLTGAMPFPEGTGGSVYIRWPRGGGEETNWHFLGFICNDKPSAIFRVGQLHKMDAVHEGVFASMAPSFATATQGCAQIGISVEPLNTIAGKVPAAGTAASLQSSFMEFVEKMLKNFVNHAESFVVRLPQPDFPSRTVEYIPASVVQYWYNNFTRRLEQNPDFWKNLS</sequence>
<dbReference type="GO" id="GO:0005634">
    <property type="term" value="C:nucleus"/>
    <property type="evidence" value="ECO:0007669"/>
    <property type="project" value="TreeGrafter"/>
</dbReference>
<dbReference type="Pfam" id="PF21057">
    <property type="entry name" value="Hikeshi-like_C"/>
    <property type="match status" value="1"/>
</dbReference>
<gene>
    <name evidence="4" type="ORF">EVEC_LOCUS1590</name>
</gene>
<evidence type="ECO:0000313" key="6">
    <source>
        <dbReference type="WBParaSite" id="EVEC_0000188201-mRNA-1"/>
    </source>
</evidence>
<feature type="domain" description="Hikeshi-like N-terminal" evidence="2">
    <location>
        <begin position="12"/>
        <end position="141"/>
    </location>
</feature>
<comment type="similarity">
    <text evidence="1">Belongs to the OPI10 family.</text>
</comment>
<dbReference type="InterPro" id="IPR008493">
    <property type="entry name" value="Hikeshi-like_N"/>
</dbReference>
<dbReference type="AlphaFoldDB" id="A0A0N4UWK8"/>
<dbReference type="InterPro" id="IPR031318">
    <property type="entry name" value="OPI10"/>
</dbReference>
<dbReference type="GO" id="GO:0030544">
    <property type="term" value="F:Hsp70 protein binding"/>
    <property type="evidence" value="ECO:0007669"/>
    <property type="project" value="TreeGrafter"/>
</dbReference>